<feature type="compositionally biased region" description="Acidic residues" evidence="1">
    <location>
        <begin position="335"/>
        <end position="347"/>
    </location>
</feature>
<protein>
    <recommendedName>
        <fullName evidence="2">NYN domain-containing protein</fullName>
    </recommendedName>
</protein>
<evidence type="ECO:0000313" key="3">
    <source>
        <dbReference type="EMBL" id="KAK4244699.1"/>
    </source>
</evidence>
<comment type="caution">
    <text evidence="3">The sequence shown here is derived from an EMBL/GenBank/DDBJ whole genome shotgun (WGS) entry which is preliminary data.</text>
</comment>
<dbReference type="EMBL" id="MU857727">
    <property type="protein sequence ID" value="KAK4244699.1"/>
    <property type="molecule type" value="Genomic_DNA"/>
</dbReference>
<accession>A0AAN7HLY2</accession>
<gene>
    <name evidence="3" type="ORF">C7999DRAFT_43665</name>
</gene>
<name>A0AAN7HLY2_9PEZI</name>
<keyword evidence="4" id="KW-1185">Reference proteome</keyword>
<reference evidence="3" key="2">
    <citation type="submission" date="2023-05" db="EMBL/GenBank/DDBJ databases">
        <authorList>
            <consortium name="Lawrence Berkeley National Laboratory"/>
            <person name="Steindorff A."/>
            <person name="Hensen N."/>
            <person name="Bonometti L."/>
            <person name="Westerberg I."/>
            <person name="Brannstrom I.O."/>
            <person name="Guillou S."/>
            <person name="Cros-Aarteil S."/>
            <person name="Calhoun S."/>
            <person name="Haridas S."/>
            <person name="Kuo A."/>
            <person name="Mondo S."/>
            <person name="Pangilinan J."/>
            <person name="Riley R."/>
            <person name="Labutti K."/>
            <person name="Andreopoulos B."/>
            <person name="Lipzen A."/>
            <person name="Chen C."/>
            <person name="Yanf M."/>
            <person name="Daum C."/>
            <person name="Ng V."/>
            <person name="Clum A."/>
            <person name="Ohm R."/>
            <person name="Martin F."/>
            <person name="Silar P."/>
            <person name="Natvig D."/>
            <person name="Lalanne C."/>
            <person name="Gautier V."/>
            <person name="Ament-Velasquez S.L."/>
            <person name="Kruys A."/>
            <person name="Hutchinson M.I."/>
            <person name="Powell A.J."/>
            <person name="Barry K."/>
            <person name="Miller A.N."/>
            <person name="Grigoriev I.V."/>
            <person name="Debuchy R."/>
            <person name="Gladieux P."/>
            <person name="Thoren M.H."/>
            <person name="Johannesson H."/>
        </authorList>
    </citation>
    <scope>NUCLEOTIDE SEQUENCE</scope>
    <source>
        <strain evidence="3">CBS 359.72</strain>
    </source>
</reference>
<reference evidence="3" key="1">
    <citation type="journal article" date="2023" name="Mol. Phylogenet. Evol.">
        <title>Genome-scale phylogeny and comparative genomics of the fungal order Sordariales.</title>
        <authorList>
            <person name="Hensen N."/>
            <person name="Bonometti L."/>
            <person name="Westerberg I."/>
            <person name="Brannstrom I.O."/>
            <person name="Guillou S."/>
            <person name="Cros-Aarteil S."/>
            <person name="Calhoun S."/>
            <person name="Haridas S."/>
            <person name="Kuo A."/>
            <person name="Mondo S."/>
            <person name="Pangilinan J."/>
            <person name="Riley R."/>
            <person name="LaButti K."/>
            <person name="Andreopoulos B."/>
            <person name="Lipzen A."/>
            <person name="Chen C."/>
            <person name="Yan M."/>
            <person name="Daum C."/>
            <person name="Ng V."/>
            <person name="Clum A."/>
            <person name="Steindorff A."/>
            <person name="Ohm R.A."/>
            <person name="Martin F."/>
            <person name="Silar P."/>
            <person name="Natvig D.O."/>
            <person name="Lalanne C."/>
            <person name="Gautier V."/>
            <person name="Ament-Velasquez S.L."/>
            <person name="Kruys A."/>
            <person name="Hutchinson M.I."/>
            <person name="Powell A.J."/>
            <person name="Barry K."/>
            <person name="Miller A.N."/>
            <person name="Grigoriev I.V."/>
            <person name="Debuchy R."/>
            <person name="Gladieux P."/>
            <person name="Hiltunen Thoren M."/>
            <person name="Johannesson H."/>
        </authorList>
    </citation>
    <scope>NUCLEOTIDE SEQUENCE</scope>
    <source>
        <strain evidence="3">CBS 359.72</strain>
    </source>
</reference>
<dbReference type="Gene3D" id="3.40.50.1010">
    <property type="entry name" value="5'-nuclease"/>
    <property type="match status" value="1"/>
</dbReference>
<dbReference type="GO" id="GO:0004540">
    <property type="term" value="F:RNA nuclease activity"/>
    <property type="evidence" value="ECO:0007669"/>
    <property type="project" value="InterPro"/>
</dbReference>
<feature type="domain" description="NYN" evidence="2">
    <location>
        <begin position="32"/>
        <end position="185"/>
    </location>
</feature>
<evidence type="ECO:0000259" key="2">
    <source>
        <dbReference type="Pfam" id="PF01936"/>
    </source>
</evidence>
<evidence type="ECO:0000313" key="4">
    <source>
        <dbReference type="Proteomes" id="UP001303647"/>
    </source>
</evidence>
<sequence>MLKLSVCGSWLAAVNVYGRPHGKIFIYIDNSNLWIQGQRTYAEKKILKVSWDPTWRFDIGHLRDILLAHSDLKAEEKTSEVKVNLYGSIPPPVDTVWKVIESHDVRVITFKRSSWNQREKQVDAELIADSSTQAVEAYYKQVPAVFIIVSGDRDVRSAVVKITEHGCPVHLWSWDNGLAKVFREDDDEIAQNLFKVHSLDDHLEEVGFHTRTWRIDRAAFIDKHSIVVLDPLPKAPEVENFINRLRTPVYQYEFLPKRTDATSQDLAIIPAHAFAMSSAEKRDLFHKSKAELEKRGLSVLSYLDYDQKYLKGSKTDNSLGLSNRFHELPVYREVEDDGDASEAEDDSGGGKAERDTRLKKKEEYSGVRCYWRIYCERGLGCKYGHTKAEQEHFSVYGNRKAKKYKLCARPDCIRGRNCFYAHGDWELFCPTCGKTGGHEMSLCKERFSKQ</sequence>
<feature type="region of interest" description="Disordered" evidence="1">
    <location>
        <begin position="335"/>
        <end position="357"/>
    </location>
</feature>
<organism evidence="3 4">
    <name type="scientific">Corynascus novoguineensis</name>
    <dbReference type="NCBI Taxonomy" id="1126955"/>
    <lineage>
        <taxon>Eukaryota</taxon>
        <taxon>Fungi</taxon>
        <taxon>Dikarya</taxon>
        <taxon>Ascomycota</taxon>
        <taxon>Pezizomycotina</taxon>
        <taxon>Sordariomycetes</taxon>
        <taxon>Sordariomycetidae</taxon>
        <taxon>Sordariales</taxon>
        <taxon>Chaetomiaceae</taxon>
        <taxon>Corynascus</taxon>
    </lineage>
</organism>
<proteinExistence type="predicted"/>
<dbReference type="Proteomes" id="UP001303647">
    <property type="component" value="Unassembled WGS sequence"/>
</dbReference>
<dbReference type="InterPro" id="IPR021139">
    <property type="entry name" value="NYN"/>
</dbReference>
<evidence type="ECO:0000256" key="1">
    <source>
        <dbReference type="SAM" id="MobiDB-lite"/>
    </source>
</evidence>
<dbReference type="AlphaFoldDB" id="A0AAN7HLY2"/>
<dbReference type="Pfam" id="PF01936">
    <property type="entry name" value="NYN"/>
    <property type="match status" value="1"/>
</dbReference>